<feature type="region of interest" description="Disordered" evidence="2">
    <location>
        <begin position="580"/>
        <end position="636"/>
    </location>
</feature>
<dbReference type="CDD" id="cd00027">
    <property type="entry name" value="BRCT"/>
    <property type="match status" value="2"/>
</dbReference>
<reference evidence="4 5" key="1">
    <citation type="submission" date="2021-02" db="EMBL/GenBank/DDBJ databases">
        <title>Leishmania (Mundinia) enrietti genome sequencing and assembly.</title>
        <authorList>
            <person name="Almutairi H."/>
            <person name="Gatherer D."/>
        </authorList>
    </citation>
    <scope>NUCLEOTIDE SEQUENCE [LARGE SCALE GENOMIC DNA]</scope>
    <source>
        <strain evidence="4">CUR178</strain>
    </source>
</reference>
<feature type="domain" description="BRCT" evidence="3">
    <location>
        <begin position="335"/>
        <end position="409"/>
    </location>
</feature>
<evidence type="ECO:0000256" key="2">
    <source>
        <dbReference type="SAM" id="MobiDB-lite"/>
    </source>
</evidence>
<dbReference type="EMBL" id="JAFHKP010000029">
    <property type="protein sequence ID" value="KAG5474126.1"/>
    <property type="molecule type" value="Genomic_DNA"/>
</dbReference>
<dbReference type="GeneID" id="94171458"/>
<dbReference type="OrthoDB" id="273147at2759"/>
<dbReference type="InterPro" id="IPR036420">
    <property type="entry name" value="BRCT_dom_sf"/>
</dbReference>
<dbReference type="InterPro" id="IPR001357">
    <property type="entry name" value="BRCT_dom"/>
</dbReference>
<protein>
    <recommendedName>
        <fullName evidence="3">BRCT domain-containing protein</fullName>
    </recommendedName>
</protein>
<dbReference type="Pfam" id="PF16770">
    <property type="entry name" value="RTT107_BRCT_5"/>
    <property type="match status" value="1"/>
</dbReference>
<evidence type="ECO:0000256" key="1">
    <source>
        <dbReference type="ARBA" id="ARBA00022737"/>
    </source>
</evidence>
<feature type="compositionally biased region" description="Polar residues" evidence="2">
    <location>
        <begin position="468"/>
        <end position="479"/>
    </location>
</feature>
<dbReference type="CDD" id="cd17738">
    <property type="entry name" value="BRCT_TopBP1_rpt7"/>
    <property type="match status" value="1"/>
</dbReference>
<dbReference type="SMART" id="SM00292">
    <property type="entry name" value="BRCT"/>
    <property type="match status" value="2"/>
</dbReference>
<evidence type="ECO:0000259" key="3">
    <source>
        <dbReference type="SMART" id="SM00292"/>
    </source>
</evidence>
<accession>A0A836KHA5</accession>
<dbReference type="PANTHER" id="PTHR13561:SF20">
    <property type="entry name" value="DNA TOPOISOMERASE 2-BINDING PROTEIN 1"/>
    <property type="match status" value="1"/>
</dbReference>
<feature type="region of interest" description="Disordered" evidence="2">
    <location>
        <begin position="672"/>
        <end position="698"/>
    </location>
</feature>
<feature type="compositionally biased region" description="Low complexity" evidence="2">
    <location>
        <begin position="616"/>
        <end position="630"/>
    </location>
</feature>
<evidence type="ECO:0000313" key="4">
    <source>
        <dbReference type="EMBL" id="KAG5474126.1"/>
    </source>
</evidence>
<dbReference type="AlphaFoldDB" id="A0A836KHA5"/>
<comment type="caution">
    <text evidence="4">The sequence shown here is derived from an EMBL/GenBank/DDBJ whole genome shotgun (WGS) entry which is preliminary data.</text>
</comment>
<dbReference type="RefSeq" id="XP_067691319.1">
    <property type="nucleotide sequence ID" value="XM_067835948.1"/>
</dbReference>
<dbReference type="GO" id="GO:0006270">
    <property type="term" value="P:DNA replication initiation"/>
    <property type="evidence" value="ECO:0007669"/>
    <property type="project" value="TreeGrafter"/>
</dbReference>
<proteinExistence type="predicted"/>
<dbReference type="KEGG" id="lenr:94171458"/>
<dbReference type="PANTHER" id="PTHR13561">
    <property type="entry name" value="DNA REPLICATION REGULATOR DPB11-RELATED"/>
    <property type="match status" value="1"/>
</dbReference>
<dbReference type="SUPFAM" id="SSF52113">
    <property type="entry name" value="BRCT domain"/>
    <property type="match status" value="3"/>
</dbReference>
<dbReference type="GO" id="GO:0033314">
    <property type="term" value="P:mitotic DNA replication checkpoint signaling"/>
    <property type="evidence" value="ECO:0007669"/>
    <property type="project" value="TreeGrafter"/>
</dbReference>
<evidence type="ECO:0000313" key="5">
    <source>
        <dbReference type="Proteomes" id="UP000674179"/>
    </source>
</evidence>
<name>A0A836KHA5_LEIEN</name>
<keyword evidence="1" id="KW-0677">Repeat</keyword>
<dbReference type="Gene3D" id="3.40.50.10190">
    <property type="entry name" value="BRCT domain"/>
    <property type="match status" value="5"/>
</dbReference>
<keyword evidence="5" id="KW-1185">Reference proteome</keyword>
<dbReference type="Proteomes" id="UP000674179">
    <property type="component" value="Chromosome 29"/>
</dbReference>
<feature type="domain" description="BRCT" evidence="3">
    <location>
        <begin position="935"/>
        <end position="1012"/>
    </location>
</feature>
<feature type="region of interest" description="Disordered" evidence="2">
    <location>
        <begin position="460"/>
        <end position="479"/>
    </location>
</feature>
<gene>
    <name evidence="4" type="ORF">CUR178_04237</name>
</gene>
<feature type="compositionally biased region" description="Polar residues" evidence="2">
    <location>
        <begin position="598"/>
        <end position="611"/>
    </location>
</feature>
<organism evidence="4 5">
    <name type="scientific">Leishmania enriettii</name>
    <dbReference type="NCBI Taxonomy" id="5663"/>
    <lineage>
        <taxon>Eukaryota</taxon>
        <taxon>Discoba</taxon>
        <taxon>Euglenozoa</taxon>
        <taxon>Kinetoplastea</taxon>
        <taxon>Metakinetoplastina</taxon>
        <taxon>Trypanosomatida</taxon>
        <taxon>Trypanosomatidae</taxon>
        <taxon>Leishmaniinae</taxon>
        <taxon>Leishmania</taxon>
    </lineage>
</organism>
<dbReference type="GO" id="GO:0007095">
    <property type="term" value="P:mitotic G2 DNA damage checkpoint signaling"/>
    <property type="evidence" value="ECO:0007669"/>
    <property type="project" value="TreeGrafter"/>
</dbReference>
<sequence>MEVPATRPEVTTTGIYGEELSAVRQRLQCYDLCWCGDLTSRTQVLVVGSAVCAASRKLSVARMRGLPCVSIEWVTHGACAMESTDGFDIGHELTGKEVCSTSLHHLERGRVQAVCGARRATYNALLTRHCGLLVASTAALGLTPSSASSPTTSNDKVRFARKHGIPIIAMEEFVLRYASEKLFRHHLPPEDAAPERVVPDASSFEAHSRPFRTSSNINNTVIASEPKPKTDCTLTGASAGSLSAVNTREVLACGSTRPSVLPVQCAIPTSRPSLASRGCSIASVRGPRGTEGIWNDCDSIMPSAIQPSLSSSQLLPTASISACASPPGPSRRSLADEFSDVIAYCSPPHRLTTQRYDLLSGMGVTVSPQLTPFTTHILILGEEVEECLYPRPGLQMVSWQWVSQCQLEQRRLSCLGFRVECVFSPVVTFTGLAPADRHALVSAMQRSGLPGRVQEALVLGGSGGERSGTASSLSQTPGSNPHLPLNTTHLVAPRGQLLSSQKAAVLAQHHYQHSSRPRPHSSAPLPWSSACRLVDVDWVYRSIQQAKWLDADLFALPVPTLEAFALAATTHASAARTVVPRRSQTYQESHTERVRISQPMSASTTTTNLARQTPVLRQPSSSLRRSPGSQGVTGCALKGVLEKPTFAEKAVKVQEEEEEAALSQQQKTAIENANETASPAPPPHCTRDDDDDEAGGEPPLAVEAVRPALQAVASFPPPLSTVLPRPVRSPLSLRGQQDGGATVAKDDFAAVLHHHADPAVPSCTYPTTQCSPGFENLLGELEAGPPGTLFGASAVHGSLYPPIAARTAADASAISAPSAGGRADQVQRTELCSATPPSTGADVCVERRASLRRTSVQSRMIQQQQQLCRTVSDESQVVVYHMGLHEDGGIAAVLPAASHGNTYAISVSGEDKTAAEAAVPPASRVPGAITYVYPRSTCTSAVFLVTKEVLKSHFECGAFAGDFPRMQRTSKPEECTHFITAKPSKTEQFLCCLAAGRWILTPAYVAACVQAGYLVSEGPFEWSAEVAASLGCRSSVASLARGCRVQREASQLAFRPWRVRVCCTNSARTASFLRVLRNGGCTSLEAATAAEVMAASSEQGSAPPSSTELVLADDAVFSEDELEDYASRPASITCPIMRLEYLVQFLCAPDTPRSEMNLLQRARSRKRSRAETGAAE</sequence>